<proteinExistence type="predicted"/>
<evidence type="ECO:0000256" key="1">
    <source>
        <dbReference type="ARBA" id="ARBA00023054"/>
    </source>
</evidence>
<dbReference type="GO" id="GO:0070507">
    <property type="term" value="P:regulation of microtubule cytoskeleton organization"/>
    <property type="evidence" value="ECO:0007669"/>
    <property type="project" value="TreeGrafter"/>
</dbReference>
<name>A0A0P7X6N1_SCLFO</name>
<feature type="region of interest" description="Disordered" evidence="3">
    <location>
        <begin position="383"/>
        <end position="448"/>
    </location>
</feature>
<dbReference type="InterPro" id="IPR037810">
    <property type="entry name" value="PHLDB1/2/3_PH"/>
</dbReference>
<evidence type="ECO:0000256" key="3">
    <source>
        <dbReference type="SAM" id="MobiDB-lite"/>
    </source>
</evidence>
<dbReference type="Proteomes" id="UP000034805">
    <property type="component" value="Unassembled WGS sequence"/>
</dbReference>
<protein>
    <submittedName>
        <fullName evidence="5">Pleckstrin-like domain family B member 1-like</fullName>
    </submittedName>
</protein>
<feature type="region of interest" description="Disordered" evidence="3">
    <location>
        <begin position="206"/>
        <end position="233"/>
    </location>
</feature>
<evidence type="ECO:0000313" key="6">
    <source>
        <dbReference type="Proteomes" id="UP000034805"/>
    </source>
</evidence>
<dbReference type="EMBL" id="JARO02002465">
    <property type="protein sequence ID" value="KPP72592.1"/>
    <property type="molecule type" value="Genomic_DNA"/>
</dbReference>
<dbReference type="InterPro" id="IPR011993">
    <property type="entry name" value="PH-like_dom_sf"/>
</dbReference>
<feature type="region of interest" description="Disordered" evidence="3">
    <location>
        <begin position="1046"/>
        <end position="1076"/>
    </location>
</feature>
<feature type="compositionally biased region" description="Low complexity" evidence="3">
    <location>
        <begin position="988"/>
        <end position="1006"/>
    </location>
</feature>
<dbReference type="PROSITE" id="PS50003">
    <property type="entry name" value="PH_DOMAIN"/>
    <property type="match status" value="1"/>
</dbReference>
<feature type="compositionally biased region" description="Low complexity" evidence="3">
    <location>
        <begin position="406"/>
        <end position="424"/>
    </location>
</feature>
<dbReference type="AlphaFoldDB" id="A0A0P7X6N1"/>
<evidence type="ECO:0000313" key="5">
    <source>
        <dbReference type="EMBL" id="KPP72592.1"/>
    </source>
</evidence>
<feature type="region of interest" description="Disordered" evidence="3">
    <location>
        <begin position="277"/>
        <end position="301"/>
    </location>
</feature>
<feature type="region of interest" description="Disordered" evidence="3">
    <location>
        <begin position="515"/>
        <end position="578"/>
    </location>
</feature>
<gene>
    <name evidence="5" type="ORF">Z043_108392</name>
</gene>
<keyword evidence="1 2" id="KW-0175">Coiled coil</keyword>
<comment type="caution">
    <text evidence="5">The sequence shown here is derived from an EMBL/GenBank/DDBJ whole genome shotgun (WGS) entry which is preliminary data.</text>
</comment>
<evidence type="ECO:0000259" key="4">
    <source>
        <dbReference type="PROSITE" id="PS50003"/>
    </source>
</evidence>
<evidence type="ECO:0000256" key="2">
    <source>
        <dbReference type="SAM" id="Coils"/>
    </source>
</evidence>
<dbReference type="GO" id="GO:0045180">
    <property type="term" value="C:basal cortex"/>
    <property type="evidence" value="ECO:0007669"/>
    <property type="project" value="TreeGrafter"/>
</dbReference>
<dbReference type="FunFam" id="2.30.29.30:FF:000006">
    <property type="entry name" value="Pleckstrin homology like domain family B member 1"/>
    <property type="match status" value="1"/>
</dbReference>
<dbReference type="SMART" id="SM00233">
    <property type="entry name" value="PH"/>
    <property type="match status" value="1"/>
</dbReference>
<dbReference type="CDD" id="cd14673">
    <property type="entry name" value="PH_PHLDB1_2"/>
    <property type="match status" value="1"/>
</dbReference>
<dbReference type="Pfam" id="PF00169">
    <property type="entry name" value="PH"/>
    <property type="match status" value="1"/>
</dbReference>
<dbReference type="InterPro" id="IPR052212">
    <property type="entry name" value="PH-like_domain"/>
</dbReference>
<feature type="domain" description="PH" evidence="4">
    <location>
        <begin position="1122"/>
        <end position="1225"/>
    </location>
</feature>
<dbReference type="SUPFAM" id="SSF50729">
    <property type="entry name" value="PH domain-like"/>
    <property type="match status" value="1"/>
</dbReference>
<feature type="coiled-coil region" evidence="2">
    <location>
        <begin position="587"/>
        <end position="721"/>
    </location>
</feature>
<dbReference type="PANTHER" id="PTHR12156">
    <property type="entry name" value="PLECKSTRIN HOMOLOGY-LIKE DOMAIN, FAMILY B, MEMBER 3"/>
    <property type="match status" value="1"/>
</dbReference>
<dbReference type="PANTHER" id="PTHR12156:SF23">
    <property type="entry name" value="PLECKSTRIN HOMOLOGY-LIKE DOMAIN FAMILY B MEMBER 1"/>
    <property type="match status" value="1"/>
</dbReference>
<sequence length="1232" mass="137567">MLCFGQSAFFRFNHPEEALRMKSMLPARNLSGSSKTCTDPESLVNGKLSPVLADLHPAAQEKVHPEPVTLVSSNEKDLHDIMESLAPDDVQSLSLKPTKMHVHPVPQLSPSLVVNDGGYQYLSPVTSPGAILVDSSIYNASPPVSLLSSPSAASSRGCNSPLFDGCQDMVPPVPVRSSSFRYTVQPPTSLTSALSPGCIAAHSGLKVPESPRAQRKAMQEPSPSPTSGYRRPSQDVLPAVCVSSAVGQSGSSGRSSTPPKITTTVLHPCPLSPRPVTSVHQECPLSPFREPSSPSQPRTLLSPVDPIVRVVPVNFQPQAHKLESNGSLIREHPPFSPSMPCQTAPLLPGELGDPTLAKHISESPTMWYRSRSTSEEHLGVRWGRAYSPSPAPLDLGESGGTERKASLGSSSSLTFSLGSLPGSSPRALRKMSGGPRDLRTPSSGMRERKNSITEICSNKDELLEYHRWQRAERLREQEMEKLERQRLETILNMCAEYNRDEMDCEATTGGRLHLTGQGEAAGRKSSMDTGAPMALRGPLGQRESDEENLKEESSSTESTHHELTVSPYPTHQHEDPLCQDQSKPLELGLLEEERMKVLARVDELKGRVRELEHQLEASKQEVEMEQALLQGERQAELEQVEAETEAVAQLQSRLSELEKTIQREKDKEREKLDAERHVLQQLRNGLDELNGQLHNCPESLREQLQEQLKKKAELLESGTKRFEDLEFQQLEKESSLEEERETLGQKLLQEQTVYQKSLACRKEKVAALETQVVQLGEQAALEYDQITQNKSLTLEQLQKEKEKLADLEKKYISLIGGKGFFKSSSSGKESFQPVASCHKPLLASSPSPSVEAFQLEENGDGGQMSLVQAGTVLQYDTATLGHNTSAKCPLMASSSTGSLPGNLAATLQGIENKRQLALQQKGQQVIDEQRRRLAELRQRAAVEAQCQWEALRGSQSQLDASLRSPEPPGMHHSILHHQSPQAREQPYDTLSLESSDSLETTTSIDTHSACSPDNFSSASIMDSLRMEEMERMLKEAQLERARLIESRERESQVRKEQLQEERRRREEAERRLEEETVHRKQLVEREVKIRARNLSQEDFDLRSHIDSAGHVLATCYHVSLTDKMCKGYLVKMGGKIKSWKKRWFVFDRLKRTFSYYVDKHESKLKGVIYFQAIEEVYFDHLRNAAKSPNPRLTFCVKTHDRLYYMVAPSAEAMRIWMDVIVTGAEGYTEFMM</sequence>
<dbReference type="Gene3D" id="2.30.29.30">
    <property type="entry name" value="Pleckstrin-homology domain (PH domain)/Phosphotyrosine-binding domain (PTB)"/>
    <property type="match status" value="1"/>
</dbReference>
<feature type="compositionally biased region" description="Basic and acidic residues" evidence="3">
    <location>
        <begin position="550"/>
        <end position="563"/>
    </location>
</feature>
<accession>A0A0P7X6N1</accession>
<dbReference type="InterPro" id="IPR001849">
    <property type="entry name" value="PH_domain"/>
</dbReference>
<organism evidence="5 6">
    <name type="scientific">Scleropages formosus</name>
    <name type="common">Asian bonytongue</name>
    <name type="synonym">Osteoglossum formosum</name>
    <dbReference type="NCBI Taxonomy" id="113540"/>
    <lineage>
        <taxon>Eukaryota</taxon>
        <taxon>Metazoa</taxon>
        <taxon>Chordata</taxon>
        <taxon>Craniata</taxon>
        <taxon>Vertebrata</taxon>
        <taxon>Euteleostomi</taxon>
        <taxon>Actinopterygii</taxon>
        <taxon>Neopterygii</taxon>
        <taxon>Teleostei</taxon>
        <taxon>Osteoglossocephala</taxon>
        <taxon>Osteoglossomorpha</taxon>
        <taxon>Osteoglossiformes</taxon>
        <taxon>Osteoglossidae</taxon>
        <taxon>Scleropages</taxon>
    </lineage>
</organism>
<reference evidence="5 6" key="1">
    <citation type="submission" date="2015-08" db="EMBL/GenBank/DDBJ databases">
        <title>The genome of the Asian arowana (Scleropages formosus).</title>
        <authorList>
            <person name="Tan M.H."/>
            <person name="Gan H.M."/>
            <person name="Croft L.J."/>
            <person name="Austin C.M."/>
        </authorList>
    </citation>
    <scope>NUCLEOTIDE SEQUENCE [LARGE SCALE GENOMIC DNA]</scope>
    <source>
        <strain evidence="5">Aro1</strain>
    </source>
</reference>
<feature type="region of interest" description="Disordered" evidence="3">
    <location>
        <begin position="957"/>
        <end position="1016"/>
    </location>
</feature>
<feature type="coiled-coil region" evidence="2">
    <location>
        <begin position="787"/>
        <end position="814"/>
    </location>
</feature>